<dbReference type="InterPro" id="IPR056884">
    <property type="entry name" value="NPHP3-like_N"/>
</dbReference>
<evidence type="ECO:0000313" key="4">
    <source>
        <dbReference type="Proteomes" id="UP001430584"/>
    </source>
</evidence>
<comment type="caution">
    <text evidence="3">The sequence shown here is derived from an EMBL/GenBank/DDBJ whole genome shotgun (WGS) entry which is preliminary data.</text>
</comment>
<gene>
    <name evidence="3" type="ORF">SLS55_004428</name>
</gene>
<dbReference type="EMBL" id="JAJVCZ030000004">
    <property type="protein sequence ID" value="KAL0260738.1"/>
    <property type="molecule type" value="Genomic_DNA"/>
</dbReference>
<dbReference type="PANTHER" id="PTHR10039:SF16">
    <property type="entry name" value="GPI INOSITOL-DEACYLASE"/>
    <property type="match status" value="1"/>
</dbReference>
<accession>A0ABR3CJD1</accession>
<name>A0ABR3CJD1_9PEZI</name>
<organism evidence="3 4">
    <name type="scientific">Diplodia seriata</name>
    <dbReference type="NCBI Taxonomy" id="420778"/>
    <lineage>
        <taxon>Eukaryota</taxon>
        <taxon>Fungi</taxon>
        <taxon>Dikarya</taxon>
        <taxon>Ascomycota</taxon>
        <taxon>Pezizomycotina</taxon>
        <taxon>Dothideomycetes</taxon>
        <taxon>Dothideomycetes incertae sedis</taxon>
        <taxon>Botryosphaeriales</taxon>
        <taxon>Botryosphaeriaceae</taxon>
        <taxon>Diplodia</taxon>
    </lineage>
</organism>
<dbReference type="Pfam" id="PF24883">
    <property type="entry name" value="NPHP3_N"/>
    <property type="match status" value="1"/>
</dbReference>
<protein>
    <recommendedName>
        <fullName evidence="2">Nephrocystin 3-like N-terminal domain-containing protein</fullName>
    </recommendedName>
</protein>
<dbReference type="RefSeq" id="XP_066633767.1">
    <property type="nucleotide sequence ID" value="XM_066775886.1"/>
</dbReference>
<keyword evidence="4" id="KW-1185">Reference proteome</keyword>
<keyword evidence="1" id="KW-0677">Repeat</keyword>
<dbReference type="PANTHER" id="PTHR10039">
    <property type="entry name" value="AMELOGENIN"/>
    <property type="match status" value="1"/>
</dbReference>
<proteinExistence type="predicted"/>
<evidence type="ECO:0000313" key="3">
    <source>
        <dbReference type="EMBL" id="KAL0260738.1"/>
    </source>
</evidence>
<dbReference type="GeneID" id="92008513"/>
<sequence>MPPPPGVSTPTEENLWNQAKDTLDRSEKDALANFPASERGEQLEEILRLVESKKNDYESRATKVQNHKLRNIYGSIALWVQRFASVGNVVASYDPVHAALPWADVRLILQDDRHNREGRKKILQALSSIQFRESHETTRAGRLEDSGAWLLQRREFEDWNNSLDSSVLWLHGSPGSGKSSLV</sequence>
<feature type="domain" description="Nephrocystin 3-like N-terminal" evidence="2">
    <location>
        <begin position="146"/>
        <end position="181"/>
    </location>
</feature>
<dbReference type="Proteomes" id="UP001430584">
    <property type="component" value="Unassembled WGS sequence"/>
</dbReference>
<evidence type="ECO:0000256" key="1">
    <source>
        <dbReference type="ARBA" id="ARBA00022737"/>
    </source>
</evidence>
<reference evidence="3 4" key="1">
    <citation type="submission" date="2024-02" db="EMBL/GenBank/DDBJ databases">
        <title>De novo assembly and annotation of 12 fungi associated with fruit tree decline syndrome in Ontario, Canada.</title>
        <authorList>
            <person name="Sulman M."/>
            <person name="Ellouze W."/>
            <person name="Ilyukhin E."/>
        </authorList>
    </citation>
    <scope>NUCLEOTIDE SEQUENCE [LARGE SCALE GENOMIC DNA]</scope>
    <source>
        <strain evidence="3 4">FDS-637</strain>
    </source>
</reference>
<evidence type="ECO:0000259" key="2">
    <source>
        <dbReference type="Pfam" id="PF24883"/>
    </source>
</evidence>